<feature type="transmembrane region" description="Helical" evidence="6">
    <location>
        <begin position="103"/>
        <end position="128"/>
    </location>
</feature>
<evidence type="ECO:0000256" key="4">
    <source>
        <dbReference type="ARBA" id="ARBA00022989"/>
    </source>
</evidence>
<feature type="transmembrane region" description="Helical" evidence="6">
    <location>
        <begin position="171"/>
        <end position="191"/>
    </location>
</feature>
<dbReference type="AlphaFoldDB" id="A0AA96VHU3"/>
<proteinExistence type="predicted"/>
<protein>
    <submittedName>
        <fullName evidence="8">MFS transporter</fullName>
    </submittedName>
</protein>
<evidence type="ECO:0000256" key="3">
    <source>
        <dbReference type="ARBA" id="ARBA00022692"/>
    </source>
</evidence>
<keyword evidence="5 6" id="KW-0472">Membrane</keyword>
<name>A0AA96VHU3_9STRE</name>
<dbReference type="Pfam" id="PF07690">
    <property type="entry name" value="MFS_1"/>
    <property type="match status" value="1"/>
</dbReference>
<feature type="transmembrane region" description="Helical" evidence="6">
    <location>
        <begin position="45"/>
        <end position="65"/>
    </location>
</feature>
<sequence>MKLDYKRTIYIGMAFLGISAFWQLYDVIIPLILENQFALDKTWTGLVMSLDNILSLFLLPFFGAISDRLNCKYGRRLPFVFVGTVLSVIGLLLLPYATNQHSFWLFNLGLGIVLLAMSISRAPAVALMPDLTPKELRSKANAVINLMGAVGAIFALLAIRFLVGKSDQPDYTAVFLAVACILLVSFAILGWKINERTMSVDEISETIAEQASQKLPREVKRSFLFLLTSIFLWFMAYNGITTAFSRYAIAVWDMSAGEVATSLIVATIVAIVSYIPSGFVGTALGRKKAILIGICLVTTTYGLGIVFTSFSPLVYLSFAIMGMGWAFINVNSLPMLVEMSHHSDVGKYTGMYYTASMAAQIVTPILSGFLMQSLGFKILFPYALIFSLLSFGTMTVVRHGDSKLEKERL</sequence>
<keyword evidence="3 6" id="KW-0812">Transmembrane</keyword>
<keyword evidence="2" id="KW-0813">Transport</keyword>
<feature type="transmembrane region" description="Helical" evidence="6">
    <location>
        <begin position="140"/>
        <end position="159"/>
    </location>
</feature>
<dbReference type="RefSeq" id="WP_248050079.1">
    <property type="nucleotide sequence ID" value="NZ_CP118735.1"/>
</dbReference>
<reference evidence="8" key="1">
    <citation type="submission" date="2023-02" db="EMBL/GenBank/DDBJ databases">
        <title>Streptococcus sp. Genome Sequencing and Assembly.</title>
        <authorList>
            <person name="Shore S.M."/>
            <person name="Nicholson T.L."/>
        </authorList>
    </citation>
    <scope>NUCLEOTIDE SEQUENCE</scope>
    <source>
        <strain evidence="8">29887</strain>
    </source>
</reference>
<evidence type="ECO:0000256" key="1">
    <source>
        <dbReference type="ARBA" id="ARBA00004651"/>
    </source>
</evidence>
<dbReference type="GO" id="GO:0005886">
    <property type="term" value="C:plasma membrane"/>
    <property type="evidence" value="ECO:0007669"/>
    <property type="project" value="UniProtKB-SubCell"/>
</dbReference>
<feature type="transmembrane region" description="Helical" evidence="6">
    <location>
        <begin position="351"/>
        <end position="372"/>
    </location>
</feature>
<dbReference type="PANTHER" id="PTHR23528">
    <property type="match status" value="1"/>
</dbReference>
<dbReference type="PROSITE" id="PS50850">
    <property type="entry name" value="MFS"/>
    <property type="match status" value="1"/>
</dbReference>
<feature type="transmembrane region" description="Helical" evidence="6">
    <location>
        <begin position="378"/>
        <end position="397"/>
    </location>
</feature>
<feature type="transmembrane region" description="Helical" evidence="6">
    <location>
        <begin position="260"/>
        <end position="282"/>
    </location>
</feature>
<dbReference type="InterPro" id="IPR036259">
    <property type="entry name" value="MFS_trans_sf"/>
</dbReference>
<dbReference type="GO" id="GO:0022857">
    <property type="term" value="F:transmembrane transporter activity"/>
    <property type="evidence" value="ECO:0007669"/>
    <property type="project" value="InterPro"/>
</dbReference>
<evidence type="ECO:0000313" key="8">
    <source>
        <dbReference type="EMBL" id="WNY50122.1"/>
    </source>
</evidence>
<dbReference type="InterPro" id="IPR020846">
    <property type="entry name" value="MFS_dom"/>
</dbReference>
<feature type="transmembrane region" description="Helical" evidence="6">
    <location>
        <begin position="9"/>
        <end position="33"/>
    </location>
</feature>
<feature type="transmembrane region" description="Helical" evidence="6">
    <location>
        <begin position="289"/>
        <end position="307"/>
    </location>
</feature>
<accession>A0AA96VHU3</accession>
<evidence type="ECO:0000256" key="5">
    <source>
        <dbReference type="ARBA" id="ARBA00023136"/>
    </source>
</evidence>
<feature type="domain" description="Major facilitator superfamily (MFS) profile" evidence="7">
    <location>
        <begin position="1"/>
        <end position="401"/>
    </location>
</feature>
<keyword evidence="4 6" id="KW-1133">Transmembrane helix</keyword>
<feature type="transmembrane region" description="Helical" evidence="6">
    <location>
        <begin position="77"/>
        <end position="97"/>
    </location>
</feature>
<dbReference type="InterPro" id="IPR011701">
    <property type="entry name" value="MFS"/>
</dbReference>
<dbReference type="KEGG" id="sins:PW252_05915"/>
<organism evidence="8">
    <name type="scientific">Streptococcus iners</name>
    <dbReference type="NCBI Taxonomy" id="3028084"/>
    <lineage>
        <taxon>Bacteria</taxon>
        <taxon>Bacillati</taxon>
        <taxon>Bacillota</taxon>
        <taxon>Bacilli</taxon>
        <taxon>Lactobacillales</taxon>
        <taxon>Streptococcaceae</taxon>
        <taxon>Streptococcus</taxon>
    </lineage>
</organism>
<comment type="subcellular location">
    <subcellularLocation>
        <location evidence="1">Cell membrane</location>
        <topology evidence="1">Multi-pass membrane protein</topology>
    </subcellularLocation>
</comment>
<feature type="transmembrane region" description="Helical" evidence="6">
    <location>
        <begin position="223"/>
        <end position="240"/>
    </location>
</feature>
<gene>
    <name evidence="8" type="ORF">PW252_05915</name>
</gene>
<dbReference type="SUPFAM" id="SSF103473">
    <property type="entry name" value="MFS general substrate transporter"/>
    <property type="match status" value="1"/>
</dbReference>
<evidence type="ECO:0000259" key="7">
    <source>
        <dbReference type="PROSITE" id="PS50850"/>
    </source>
</evidence>
<dbReference type="Gene3D" id="1.20.1250.20">
    <property type="entry name" value="MFS general substrate transporter like domains"/>
    <property type="match status" value="2"/>
</dbReference>
<feature type="transmembrane region" description="Helical" evidence="6">
    <location>
        <begin position="313"/>
        <end position="330"/>
    </location>
</feature>
<dbReference type="PANTHER" id="PTHR23528:SF1">
    <property type="entry name" value="MAJOR FACILITATOR SUPERFAMILY (MFS) PROFILE DOMAIN-CONTAINING PROTEIN"/>
    <property type="match status" value="1"/>
</dbReference>
<dbReference type="EMBL" id="CP118735">
    <property type="protein sequence ID" value="WNY50122.1"/>
    <property type="molecule type" value="Genomic_DNA"/>
</dbReference>
<evidence type="ECO:0000256" key="6">
    <source>
        <dbReference type="SAM" id="Phobius"/>
    </source>
</evidence>
<evidence type="ECO:0000256" key="2">
    <source>
        <dbReference type="ARBA" id="ARBA00022448"/>
    </source>
</evidence>